<dbReference type="AlphaFoldDB" id="K1SCL8"/>
<evidence type="ECO:0000313" key="1">
    <source>
        <dbReference type="EMBL" id="EKC58492.1"/>
    </source>
</evidence>
<protein>
    <submittedName>
        <fullName evidence="1">S-layer protein</fullName>
    </submittedName>
</protein>
<sequence>KVASVGALGTTLETAFNTKDSSGNSSVDLVAIKAVSTQTAAMFAATYNALVSGAECRACRGEDGLPVYFTFNFIPITSAEQLTEMSGWDAKETGNWIANKDFVDQMLVTVNPDVTSDDINAIMQSLSYEKIKEMMG</sequence>
<accession>K1SCL8</accession>
<dbReference type="EMBL" id="AJWZ01006886">
    <property type="protein sequence ID" value="EKC58492.1"/>
    <property type="molecule type" value="Genomic_DNA"/>
</dbReference>
<proteinExistence type="predicted"/>
<gene>
    <name evidence="1" type="ORF">OBE_09977</name>
</gene>
<organism evidence="1">
    <name type="scientific">human gut metagenome</name>
    <dbReference type="NCBI Taxonomy" id="408170"/>
    <lineage>
        <taxon>unclassified sequences</taxon>
        <taxon>metagenomes</taxon>
        <taxon>organismal metagenomes</taxon>
    </lineage>
</organism>
<name>K1SCL8_9ZZZZ</name>
<reference evidence="1" key="1">
    <citation type="journal article" date="2013" name="Environ. Microbiol.">
        <title>Microbiota from the distal guts of lean and obese adolescents exhibit partial functional redundancy besides clear differences in community structure.</title>
        <authorList>
            <person name="Ferrer M."/>
            <person name="Ruiz A."/>
            <person name="Lanza F."/>
            <person name="Haange S.B."/>
            <person name="Oberbach A."/>
            <person name="Till H."/>
            <person name="Bargiela R."/>
            <person name="Campoy C."/>
            <person name="Segura M.T."/>
            <person name="Richter M."/>
            <person name="von Bergen M."/>
            <person name="Seifert J."/>
            <person name="Suarez A."/>
        </authorList>
    </citation>
    <scope>NUCLEOTIDE SEQUENCE</scope>
</reference>
<feature type="non-terminal residue" evidence="1">
    <location>
        <position position="1"/>
    </location>
</feature>
<comment type="caution">
    <text evidence="1">The sequence shown here is derived from an EMBL/GenBank/DDBJ whole genome shotgun (WGS) entry which is preliminary data.</text>
</comment>